<evidence type="ECO:0008006" key="3">
    <source>
        <dbReference type="Google" id="ProtNLM"/>
    </source>
</evidence>
<proteinExistence type="predicted"/>
<sequence>MSILPNIVEIAQSYNVEIDSRTLGKREILCKCPFCNNGQNKRSRRHYLSLNESKNLFQCWWCKERGGVIRFISLLSGESESDILERIRREKSHSSYQKHPAEKLSTHQLQLLGYGRINWVANRHFDYDEYLAFREKVWSEWQDYINEQVKRAYQMVWLYMLKGEITMGYQLVSKIENDIGFPLMEKVLRYFSSEGHECAEDRWSSEELVCEILQIRHPVESLTYLQKEEL</sequence>
<evidence type="ECO:0000313" key="1">
    <source>
        <dbReference type="EMBL" id="SOC22032.1"/>
    </source>
</evidence>
<dbReference type="GO" id="GO:0006260">
    <property type="term" value="P:DNA replication"/>
    <property type="evidence" value="ECO:0007669"/>
    <property type="project" value="InterPro"/>
</dbReference>
<name>A0A285TJ29_9BACL</name>
<dbReference type="GO" id="GO:0008270">
    <property type="term" value="F:zinc ion binding"/>
    <property type="evidence" value="ECO:0007669"/>
    <property type="project" value="InterPro"/>
</dbReference>
<dbReference type="InterPro" id="IPR036977">
    <property type="entry name" value="DNA_primase_Znf_CHC2"/>
</dbReference>
<evidence type="ECO:0000313" key="2">
    <source>
        <dbReference type="Proteomes" id="UP000219636"/>
    </source>
</evidence>
<reference evidence="2" key="1">
    <citation type="submission" date="2017-08" db="EMBL/GenBank/DDBJ databases">
        <authorList>
            <person name="Varghese N."/>
            <person name="Submissions S."/>
        </authorList>
    </citation>
    <scope>NUCLEOTIDE SEQUENCE [LARGE SCALE GENOMIC DNA]</scope>
    <source>
        <strain evidence="2">JC22</strain>
    </source>
</reference>
<dbReference type="GO" id="GO:0003677">
    <property type="term" value="F:DNA binding"/>
    <property type="evidence" value="ECO:0007669"/>
    <property type="project" value="InterPro"/>
</dbReference>
<dbReference type="AlphaFoldDB" id="A0A285TJ29"/>
<dbReference type="RefSeq" id="WP_097074729.1">
    <property type="nucleotide sequence ID" value="NZ_OBMQ01000013.1"/>
</dbReference>
<protein>
    <recommendedName>
        <fullName evidence="3">CHC2-type zinc finger protein</fullName>
    </recommendedName>
</protein>
<dbReference type="EMBL" id="OBMQ01000013">
    <property type="protein sequence ID" value="SOC22032.1"/>
    <property type="molecule type" value="Genomic_DNA"/>
</dbReference>
<dbReference type="SUPFAM" id="SSF57783">
    <property type="entry name" value="Zinc beta-ribbon"/>
    <property type="match status" value="1"/>
</dbReference>
<organism evidence="1 2">
    <name type="scientific">Ureibacillus xyleni</name>
    <dbReference type="NCBI Taxonomy" id="614648"/>
    <lineage>
        <taxon>Bacteria</taxon>
        <taxon>Bacillati</taxon>
        <taxon>Bacillota</taxon>
        <taxon>Bacilli</taxon>
        <taxon>Bacillales</taxon>
        <taxon>Caryophanaceae</taxon>
        <taxon>Ureibacillus</taxon>
    </lineage>
</organism>
<dbReference type="Proteomes" id="UP000219636">
    <property type="component" value="Unassembled WGS sequence"/>
</dbReference>
<gene>
    <name evidence="1" type="ORF">SAMN05880501_113114</name>
</gene>
<dbReference type="Gene3D" id="3.90.580.10">
    <property type="entry name" value="Zinc finger, CHC2-type domain"/>
    <property type="match status" value="1"/>
</dbReference>
<accession>A0A285TJ29</accession>
<keyword evidence="2" id="KW-1185">Reference proteome</keyword>
<dbReference type="OrthoDB" id="2665710at2"/>